<dbReference type="WBParaSite" id="ES5_v2.g21795.t1">
    <property type="protein sequence ID" value="ES5_v2.g21795.t1"/>
    <property type="gene ID" value="ES5_v2.g21795"/>
</dbReference>
<evidence type="ECO:0000313" key="2">
    <source>
        <dbReference type="WBParaSite" id="ES5_v2.g21795.t1"/>
    </source>
</evidence>
<protein>
    <submittedName>
        <fullName evidence="2">BTB domain-containing protein</fullName>
    </submittedName>
</protein>
<proteinExistence type="predicted"/>
<reference evidence="2" key="1">
    <citation type="submission" date="2022-11" db="UniProtKB">
        <authorList>
            <consortium name="WormBaseParasite"/>
        </authorList>
    </citation>
    <scope>IDENTIFICATION</scope>
</reference>
<name>A0AC34FWE8_9BILA</name>
<evidence type="ECO:0000313" key="1">
    <source>
        <dbReference type="Proteomes" id="UP000887579"/>
    </source>
</evidence>
<sequence length="340" mass="39273">MDFRPFDFDEVLTISKEELEDVALKKERKIFSIECKEIKGVSNAEYYMELVYNDESKKEDDPESDLFTAYLSFAIYDSKILRGKFGFYIKSAEFLIKNDSDFLFFGEDDALWEKTVFSLTDVLNPEKRFIQDGKLTLHIKGIVFIEPSDIEKTKSVTSLAQYLWERDDRDFVISVVKNPVRKNPFRKTEIKIHKCVFASRSPVFDAMLQAEMKEKAEGRVEIVDFDVEVVQAAVEYFYDRDTYKSLNLDKLISLLQFAEKYDIKDLKADVEYAFLAHLSPATICQIANASIQSNSLVLKDLCVQTMIIYINQKTPFADSEILDKDFASKIINAVSSVDNF</sequence>
<dbReference type="Proteomes" id="UP000887579">
    <property type="component" value="Unplaced"/>
</dbReference>
<organism evidence="1 2">
    <name type="scientific">Panagrolaimus sp. ES5</name>
    <dbReference type="NCBI Taxonomy" id="591445"/>
    <lineage>
        <taxon>Eukaryota</taxon>
        <taxon>Metazoa</taxon>
        <taxon>Ecdysozoa</taxon>
        <taxon>Nematoda</taxon>
        <taxon>Chromadorea</taxon>
        <taxon>Rhabditida</taxon>
        <taxon>Tylenchina</taxon>
        <taxon>Panagrolaimomorpha</taxon>
        <taxon>Panagrolaimoidea</taxon>
        <taxon>Panagrolaimidae</taxon>
        <taxon>Panagrolaimus</taxon>
    </lineage>
</organism>
<accession>A0AC34FWE8</accession>